<dbReference type="InterPro" id="IPR001680">
    <property type="entry name" value="WD40_rpt"/>
</dbReference>
<dbReference type="GO" id="GO:0005813">
    <property type="term" value="C:centrosome"/>
    <property type="evidence" value="ECO:0007669"/>
    <property type="project" value="TreeGrafter"/>
</dbReference>
<feature type="region of interest" description="Disordered" evidence="6">
    <location>
        <begin position="395"/>
        <end position="416"/>
    </location>
</feature>
<name>A0AAV8WC37_9CUCU</name>
<keyword evidence="9" id="KW-1185">Reference proteome</keyword>
<dbReference type="GO" id="GO:0005737">
    <property type="term" value="C:cytoplasm"/>
    <property type="evidence" value="ECO:0007669"/>
    <property type="project" value="TreeGrafter"/>
</dbReference>
<feature type="coiled-coil region" evidence="5">
    <location>
        <begin position="520"/>
        <end position="547"/>
    </location>
</feature>
<comment type="caution">
    <text evidence="8">The sequence shown here is derived from an EMBL/GenBank/DDBJ whole genome shotgun (WGS) entry which is preliminary data.</text>
</comment>
<dbReference type="InterPro" id="IPR039462">
    <property type="entry name" value="Nup159/Nup146_N"/>
</dbReference>
<dbReference type="Pfam" id="PF16755">
    <property type="entry name" value="Beta-prop_NUP159_NUP214"/>
    <property type="match status" value="1"/>
</dbReference>
<dbReference type="PANTHER" id="PTHR44414">
    <property type="entry name" value="PROTEIN NEDD1"/>
    <property type="match status" value="1"/>
</dbReference>
<dbReference type="AlphaFoldDB" id="A0AAV8WC37"/>
<comment type="subcellular location">
    <subcellularLocation>
        <location evidence="1">Nucleus</location>
    </subcellularLocation>
</comment>
<evidence type="ECO:0000313" key="9">
    <source>
        <dbReference type="Proteomes" id="UP001159042"/>
    </source>
</evidence>
<evidence type="ECO:0000256" key="1">
    <source>
        <dbReference type="ARBA" id="ARBA00004123"/>
    </source>
</evidence>
<dbReference type="PANTHER" id="PTHR44414:SF1">
    <property type="entry name" value="PROTEIN NEDD1"/>
    <property type="match status" value="1"/>
</dbReference>
<evidence type="ECO:0000256" key="5">
    <source>
        <dbReference type="SAM" id="Coils"/>
    </source>
</evidence>
<dbReference type="InterPro" id="IPR052818">
    <property type="entry name" value="NEDD1_Spindle_Assembly"/>
</dbReference>
<evidence type="ECO:0000256" key="6">
    <source>
        <dbReference type="SAM" id="MobiDB-lite"/>
    </source>
</evidence>
<feature type="domain" description="Nucleoporin Nup159/Nup146 N-terminal" evidence="7">
    <location>
        <begin position="157"/>
        <end position="288"/>
    </location>
</feature>
<keyword evidence="5" id="KW-0175">Coiled coil</keyword>
<dbReference type="GO" id="GO:0005634">
    <property type="term" value="C:nucleus"/>
    <property type="evidence" value="ECO:0007669"/>
    <property type="project" value="UniProtKB-SubCell"/>
</dbReference>
<proteinExistence type="predicted"/>
<dbReference type="SUPFAM" id="SSF50978">
    <property type="entry name" value="WD40 repeat-like"/>
    <property type="match status" value="1"/>
</dbReference>
<dbReference type="SMART" id="SM00320">
    <property type="entry name" value="WD40"/>
    <property type="match status" value="6"/>
</dbReference>
<dbReference type="Proteomes" id="UP001159042">
    <property type="component" value="Unassembled WGS sequence"/>
</dbReference>
<feature type="compositionally biased region" description="Basic and acidic residues" evidence="6">
    <location>
        <begin position="400"/>
        <end position="410"/>
    </location>
</feature>
<dbReference type="GO" id="GO:0043015">
    <property type="term" value="F:gamma-tubulin binding"/>
    <property type="evidence" value="ECO:0007669"/>
    <property type="project" value="TreeGrafter"/>
</dbReference>
<dbReference type="GO" id="GO:0005814">
    <property type="term" value="C:centriole"/>
    <property type="evidence" value="ECO:0007669"/>
    <property type="project" value="TreeGrafter"/>
</dbReference>
<gene>
    <name evidence="8" type="ORF">NQ315_006932</name>
</gene>
<keyword evidence="2" id="KW-0813">Transport</keyword>
<dbReference type="InterPro" id="IPR015943">
    <property type="entry name" value="WD40/YVTN_repeat-like_dom_sf"/>
</dbReference>
<keyword evidence="4" id="KW-0853">WD repeat</keyword>
<evidence type="ECO:0000256" key="4">
    <source>
        <dbReference type="PROSITE-ProRule" id="PRU00221"/>
    </source>
</evidence>
<dbReference type="GO" id="GO:0000278">
    <property type="term" value="P:mitotic cell cycle"/>
    <property type="evidence" value="ECO:0007669"/>
    <property type="project" value="TreeGrafter"/>
</dbReference>
<dbReference type="Gene3D" id="2.130.10.10">
    <property type="entry name" value="YVTN repeat-like/Quinoprotein amine dehydrogenase"/>
    <property type="match status" value="2"/>
</dbReference>
<dbReference type="GO" id="GO:0036064">
    <property type="term" value="C:ciliary basal body"/>
    <property type="evidence" value="ECO:0007669"/>
    <property type="project" value="TreeGrafter"/>
</dbReference>
<sequence>MFIASSSTTVKFHEFPNGNVTHHYQPGSKVEGPIRSISWSKDGAWLALVPSNGFTEVVSVKDQLRLIKTIQDIDQPSCAAFLNGANKLVGLGTRGGQVLVYDVKTRNIKKRFPRTSGLISHVDFTAKDTHCVAGCANGDILLYSNVSNNLSCTFRVPKSKSVTSLKANQTKRNLIMAGSNEGVIVVWDSNVNKAKFTMEAHKAPVTSVAFSPVNSDLVISTGADRQFCFYDIIDNKCIASVQVENNITSVDFSPEGTYFVMGSQNGRVYIYDSRNIQEPVHSFPAHSTAVKHLAFQRCSETSSSSSSMLSESVPTPSSEGSSNRNTSDLFGMFIQVPSNEMIESMKTSGNSMEAGDSFIAALGLDNKTAESLRQDEGVDTPEETKKWFEAVDSPANPSLQEKKGLGDGKHAHSSSTPKFFPASFKNVMSPILNAKPGQTNLAVSEIQAAAKEAVKEELKGTLEEIRADIKFQSTHITYQMRRMLLDLQMAMVREFIKMENFYNAMRDEILAESPRPVESNNYLLEENEQLRKRVEFLEQQIAAMTVSDAQPGQST</sequence>
<feature type="repeat" description="WD" evidence="4">
    <location>
        <begin position="198"/>
        <end position="240"/>
    </location>
</feature>
<feature type="compositionally biased region" description="Low complexity" evidence="6">
    <location>
        <begin position="304"/>
        <end position="318"/>
    </location>
</feature>
<evidence type="ECO:0000256" key="2">
    <source>
        <dbReference type="ARBA" id="ARBA00022448"/>
    </source>
</evidence>
<organism evidence="8 9">
    <name type="scientific">Exocentrus adspersus</name>
    <dbReference type="NCBI Taxonomy" id="1586481"/>
    <lineage>
        <taxon>Eukaryota</taxon>
        <taxon>Metazoa</taxon>
        <taxon>Ecdysozoa</taxon>
        <taxon>Arthropoda</taxon>
        <taxon>Hexapoda</taxon>
        <taxon>Insecta</taxon>
        <taxon>Pterygota</taxon>
        <taxon>Neoptera</taxon>
        <taxon>Endopterygota</taxon>
        <taxon>Coleoptera</taxon>
        <taxon>Polyphaga</taxon>
        <taxon>Cucujiformia</taxon>
        <taxon>Chrysomeloidea</taxon>
        <taxon>Cerambycidae</taxon>
        <taxon>Lamiinae</taxon>
        <taxon>Acanthocinini</taxon>
        <taxon>Exocentrus</taxon>
    </lineage>
</organism>
<evidence type="ECO:0000259" key="7">
    <source>
        <dbReference type="Pfam" id="PF16755"/>
    </source>
</evidence>
<dbReference type="InterPro" id="IPR036322">
    <property type="entry name" value="WD40_repeat_dom_sf"/>
</dbReference>
<evidence type="ECO:0000256" key="3">
    <source>
        <dbReference type="ARBA" id="ARBA00023242"/>
    </source>
</evidence>
<keyword evidence="3" id="KW-0539">Nucleus</keyword>
<dbReference type="PROSITE" id="PS50082">
    <property type="entry name" value="WD_REPEATS_2"/>
    <property type="match status" value="1"/>
</dbReference>
<feature type="region of interest" description="Disordered" evidence="6">
    <location>
        <begin position="304"/>
        <end position="326"/>
    </location>
</feature>
<reference evidence="8 9" key="1">
    <citation type="journal article" date="2023" name="Insect Mol. Biol.">
        <title>Genome sequencing provides insights into the evolution of gene families encoding plant cell wall-degrading enzymes in longhorned beetles.</title>
        <authorList>
            <person name="Shin N.R."/>
            <person name="Okamura Y."/>
            <person name="Kirsch R."/>
            <person name="Pauchet Y."/>
        </authorList>
    </citation>
    <scope>NUCLEOTIDE SEQUENCE [LARGE SCALE GENOMIC DNA]</scope>
    <source>
        <strain evidence="8">EAD_L_NR</strain>
    </source>
</reference>
<dbReference type="GO" id="GO:0000922">
    <property type="term" value="C:spindle pole"/>
    <property type="evidence" value="ECO:0007669"/>
    <property type="project" value="TreeGrafter"/>
</dbReference>
<protein>
    <recommendedName>
        <fullName evidence="7">Nucleoporin Nup159/Nup146 N-terminal domain-containing protein</fullName>
    </recommendedName>
</protein>
<evidence type="ECO:0000313" key="8">
    <source>
        <dbReference type="EMBL" id="KAJ8924148.1"/>
    </source>
</evidence>
<accession>A0AAV8WC37</accession>
<dbReference type="EMBL" id="JANEYG010000003">
    <property type="protein sequence ID" value="KAJ8924148.1"/>
    <property type="molecule type" value="Genomic_DNA"/>
</dbReference>
<dbReference type="GO" id="GO:0007020">
    <property type="term" value="P:microtubule nucleation"/>
    <property type="evidence" value="ECO:0007669"/>
    <property type="project" value="TreeGrafter"/>
</dbReference>